<dbReference type="EMBL" id="BQKI01000003">
    <property type="protein sequence ID" value="GJM90903.1"/>
    <property type="molecule type" value="Genomic_DNA"/>
</dbReference>
<dbReference type="AlphaFoldDB" id="A0AAV5BZE4"/>
<feature type="chain" id="PRO_5043887483" evidence="1">
    <location>
        <begin position="17"/>
        <end position="96"/>
    </location>
</feature>
<evidence type="ECO:0000256" key="1">
    <source>
        <dbReference type="SAM" id="SignalP"/>
    </source>
</evidence>
<feature type="signal peptide" evidence="1">
    <location>
        <begin position="1"/>
        <end position="16"/>
    </location>
</feature>
<keyword evidence="1" id="KW-0732">Signal</keyword>
<accession>A0AAV5BZE4</accession>
<proteinExistence type="predicted"/>
<reference evidence="2" key="2">
    <citation type="submission" date="2021-12" db="EMBL/GenBank/DDBJ databases">
        <title>Resequencing data analysis of finger millet.</title>
        <authorList>
            <person name="Hatakeyama M."/>
            <person name="Aluri S."/>
            <person name="Balachadran M.T."/>
            <person name="Sivarajan S.R."/>
            <person name="Poveda L."/>
            <person name="Shimizu-Inatsugi R."/>
            <person name="Schlapbach R."/>
            <person name="Sreeman S.M."/>
            <person name="Shimizu K.K."/>
        </authorList>
    </citation>
    <scope>NUCLEOTIDE SEQUENCE</scope>
</reference>
<name>A0AAV5BZE4_ELECO</name>
<comment type="caution">
    <text evidence="2">The sequence shown here is derived from an EMBL/GenBank/DDBJ whole genome shotgun (WGS) entry which is preliminary data.</text>
</comment>
<organism evidence="2 3">
    <name type="scientific">Eleusine coracana subsp. coracana</name>
    <dbReference type="NCBI Taxonomy" id="191504"/>
    <lineage>
        <taxon>Eukaryota</taxon>
        <taxon>Viridiplantae</taxon>
        <taxon>Streptophyta</taxon>
        <taxon>Embryophyta</taxon>
        <taxon>Tracheophyta</taxon>
        <taxon>Spermatophyta</taxon>
        <taxon>Magnoliopsida</taxon>
        <taxon>Liliopsida</taxon>
        <taxon>Poales</taxon>
        <taxon>Poaceae</taxon>
        <taxon>PACMAD clade</taxon>
        <taxon>Chloridoideae</taxon>
        <taxon>Cynodonteae</taxon>
        <taxon>Eleusininae</taxon>
        <taxon>Eleusine</taxon>
    </lineage>
</organism>
<protein>
    <submittedName>
        <fullName evidence="2">Uncharacterized protein</fullName>
    </submittedName>
</protein>
<evidence type="ECO:0000313" key="3">
    <source>
        <dbReference type="Proteomes" id="UP001054889"/>
    </source>
</evidence>
<evidence type="ECO:0000313" key="2">
    <source>
        <dbReference type="EMBL" id="GJM90903.1"/>
    </source>
</evidence>
<reference evidence="2" key="1">
    <citation type="journal article" date="2018" name="DNA Res.">
        <title>Multiple hybrid de novo genome assembly of finger millet, an orphan allotetraploid crop.</title>
        <authorList>
            <person name="Hatakeyama M."/>
            <person name="Aluri S."/>
            <person name="Balachadran M.T."/>
            <person name="Sivarajan S.R."/>
            <person name="Patrignani A."/>
            <person name="Gruter S."/>
            <person name="Poveda L."/>
            <person name="Shimizu-Inatsugi R."/>
            <person name="Baeten J."/>
            <person name="Francoijs K.J."/>
            <person name="Nataraja K.N."/>
            <person name="Reddy Y.A.N."/>
            <person name="Phadnis S."/>
            <person name="Ravikumar R.L."/>
            <person name="Schlapbach R."/>
            <person name="Sreeman S.M."/>
            <person name="Shimizu K.K."/>
        </authorList>
    </citation>
    <scope>NUCLEOTIDE SEQUENCE</scope>
</reference>
<keyword evidence="3" id="KW-1185">Reference proteome</keyword>
<dbReference type="Proteomes" id="UP001054889">
    <property type="component" value="Unassembled WGS sequence"/>
</dbReference>
<sequence length="96" mass="10397">MCGVVVQMLLFLITLSTNWNKEALKAKDRLFNSVPPADTKISGRAVQEEECSSVGKGAQGTTKAMNDFVDASEGGCRISSFSFMSKPSYMGTSKDY</sequence>
<gene>
    <name evidence="2" type="primary">ga07226</name>
    <name evidence="2" type="ORF">PR202_ga07226</name>
</gene>